<dbReference type="GO" id="GO:0001522">
    <property type="term" value="P:pseudouridine synthesis"/>
    <property type="evidence" value="ECO:0007669"/>
    <property type="project" value="InterPro"/>
</dbReference>
<feature type="domain" description="TRUD" evidence="3">
    <location>
        <begin position="318"/>
        <end position="526"/>
    </location>
</feature>
<organism evidence="4 5">
    <name type="scientific">Anncaliia algerae PRA339</name>
    <dbReference type="NCBI Taxonomy" id="1288291"/>
    <lineage>
        <taxon>Eukaryota</taxon>
        <taxon>Fungi</taxon>
        <taxon>Fungi incertae sedis</taxon>
        <taxon>Microsporidia</taxon>
        <taxon>Tubulinosematoidea</taxon>
        <taxon>Tubulinosematidae</taxon>
        <taxon>Anncaliia</taxon>
    </lineage>
</organism>
<proteinExistence type="inferred from homology"/>
<dbReference type="InterPro" id="IPR042214">
    <property type="entry name" value="TruD_catalytic"/>
</dbReference>
<dbReference type="PANTHER" id="PTHR13326:SF21">
    <property type="entry name" value="PSEUDOURIDYLATE SYNTHASE PUS7L"/>
    <property type="match status" value="1"/>
</dbReference>
<evidence type="ECO:0000256" key="1">
    <source>
        <dbReference type="ARBA" id="ARBA00007953"/>
    </source>
</evidence>
<dbReference type="PIRSF" id="PIRSF037016">
    <property type="entry name" value="Pseudouridin_synth_euk_prd"/>
    <property type="match status" value="1"/>
</dbReference>
<dbReference type="GO" id="GO:0005634">
    <property type="term" value="C:nucleus"/>
    <property type="evidence" value="ECO:0007669"/>
    <property type="project" value="TreeGrafter"/>
</dbReference>
<sequence length="526" mass="62470">MTEQEFFHSKHYNKFTKLSGKIKNECEDFIVKEIYDNEICEDKAKINYNGIAIVDKFLKFLAENENLTLLEINKYEVNYEIIFDKCKYVFNANENEEDNRNDHLNETIIKYLNNLEYKEYFFNCNDKELRTLMHTLLKLHPMIYTFSDGCYFKIKTCLIQNYSFILKKINKDTSDVKNLLERHLSNTIDPVYKDNESEGLFTNELLNKLDILEDTRSNISCRVSFAGNKDKKAITYQRMNVKCNFISLFMLHLNNIEIFDIRRSNKGIDLGELYGNKFVIKVKLDDALSKENVDALIENHLNENAIMENGKLYFKSVKFINYFGMQRFGRSKNNHVIGELFHNGKVNEGVSLILMTFINSRKESELMHKLLEERDYNSLLKLTPHSFFLERKILYLLMKNQKIVLNKLPRETIMLYLHSYQSYVFNNEVNIFLESLKDDVPTKKEFDIFVKKDEEFIQNENANLDEVYLKLHKLNNKLAKGDFRRIISTAYEVFIKYSNDEVIFEFTLEKGIYATMFLREFINSKE</sequence>
<dbReference type="InterPro" id="IPR011760">
    <property type="entry name" value="PsdUridine_synth_TruD_insert"/>
</dbReference>
<name>A0A059EZW5_9MICR</name>
<gene>
    <name evidence="4" type="ORF">H312_02175</name>
</gene>
<keyword evidence="5" id="KW-1185">Reference proteome</keyword>
<dbReference type="Proteomes" id="UP000030655">
    <property type="component" value="Unassembled WGS sequence"/>
</dbReference>
<comment type="similarity">
    <text evidence="1">Belongs to the pseudouridine synthase TruD family.</text>
</comment>
<dbReference type="OrthoDB" id="447290at2759"/>
<dbReference type="VEuPathDB" id="MicrosporidiaDB:H312_02175"/>
<dbReference type="PROSITE" id="PS50984">
    <property type="entry name" value="TRUD"/>
    <property type="match status" value="1"/>
</dbReference>
<evidence type="ECO:0000259" key="3">
    <source>
        <dbReference type="PROSITE" id="PS50984"/>
    </source>
</evidence>
<dbReference type="Pfam" id="PF01142">
    <property type="entry name" value="TruD"/>
    <property type="match status" value="2"/>
</dbReference>
<dbReference type="EMBL" id="KK365182">
    <property type="protein sequence ID" value="KCZ80407.1"/>
    <property type="molecule type" value="Genomic_DNA"/>
</dbReference>
<dbReference type="PANTHER" id="PTHR13326">
    <property type="entry name" value="TRNA PSEUDOURIDINE SYNTHASE D"/>
    <property type="match status" value="1"/>
</dbReference>
<dbReference type="STRING" id="1288291.A0A059EZW5"/>
<reference evidence="4 5" key="2">
    <citation type="submission" date="2014-03" db="EMBL/GenBank/DDBJ databases">
        <title>The Genome Sequence of Anncaliia algerae insect isolate PRA339.</title>
        <authorList>
            <consortium name="The Broad Institute Genome Sequencing Platform"/>
            <consortium name="The Broad Institute Genome Sequencing Center for Infectious Disease"/>
            <person name="Cuomo C."/>
            <person name="Becnel J."/>
            <person name="Sanscrainte N."/>
            <person name="Walker B."/>
            <person name="Young S.K."/>
            <person name="Zeng Q."/>
            <person name="Gargeya S."/>
            <person name="Fitzgerald M."/>
            <person name="Haas B."/>
            <person name="Abouelleil A."/>
            <person name="Alvarado L."/>
            <person name="Arachchi H.M."/>
            <person name="Berlin A.M."/>
            <person name="Chapman S.B."/>
            <person name="Dewar J."/>
            <person name="Goldberg J."/>
            <person name="Griggs A."/>
            <person name="Gujja S."/>
            <person name="Hansen M."/>
            <person name="Howarth C."/>
            <person name="Imamovic A."/>
            <person name="Larimer J."/>
            <person name="McCowan C."/>
            <person name="Murphy C."/>
            <person name="Neiman D."/>
            <person name="Pearson M."/>
            <person name="Priest M."/>
            <person name="Roberts A."/>
            <person name="Saif S."/>
            <person name="Shea T."/>
            <person name="Sisk P."/>
            <person name="Sykes S."/>
            <person name="Wortman J."/>
            <person name="Nusbaum C."/>
            <person name="Birren B."/>
        </authorList>
    </citation>
    <scope>NUCLEOTIDE SEQUENCE [LARGE SCALE GENOMIC DNA]</scope>
    <source>
        <strain evidence="4 5">PRA339</strain>
    </source>
</reference>
<evidence type="ECO:0000256" key="2">
    <source>
        <dbReference type="ARBA" id="ARBA00023235"/>
    </source>
</evidence>
<dbReference type="GO" id="GO:0009982">
    <property type="term" value="F:pseudouridine synthase activity"/>
    <property type="evidence" value="ECO:0007669"/>
    <property type="project" value="InterPro"/>
</dbReference>
<dbReference type="GO" id="GO:0003723">
    <property type="term" value="F:RNA binding"/>
    <property type="evidence" value="ECO:0007669"/>
    <property type="project" value="InterPro"/>
</dbReference>
<dbReference type="InterPro" id="IPR020103">
    <property type="entry name" value="PsdUridine_synth_cat_dom_sf"/>
</dbReference>
<keyword evidence="2" id="KW-0413">Isomerase</keyword>
<dbReference type="InterPro" id="IPR001656">
    <property type="entry name" value="PsdUridine_synth_TruD"/>
</dbReference>
<protein>
    <recommendedName>
        <fullName evidence="3">TRUD domain-containing protein</fullName>
    </recommendedName>
</protein>
<dbReference type="SUPFAM" id="SSF55120">
    <property type="entry name" value="Pseudouridine synthase"/>
    <property type="match status" value="1"/>
</dbReference>
<accession>A0A059EZW5</accession>
<reference evidence="5" key="1">
    <citation type="submission" date="2013-02" db="EMBL/GenBank/DDBJ databases">
        <authorList>
            <consortium name="The Broad Institute Genome Sequencing Platform"/>
            <person name="Cuomo C."/>
            <person name="Becnel J."/>
            <person name="Sanscrainte N."/>
            <person name="Walker B."/>
            <person name="Young S.K."/>
            <person name="Zeng Q."/>
            <person name="Gargeya S."/>
            <person name="Fitzgerald M."/>
            <person name="Haas B."/>
            <person name="Abouelleil A."/>
            <person name="Alvarado L."/>
            <person name="Arachchi H.M."/>
            <person name="Berlin A.M."/>
            <person name="Chapman S.B."/>
            <person name="Dewar J."/>
            <person name="Goldberg J."/>
            <person name="Griggs A."/>
            <person name="Gujja S."/>
            <person name="Hansen M."/>
            <person name="Howarth C."/>
            <person name="Imamovic A."/>
            <person name="Larimer J."/>
            <person name="McCowan C."/>
            <person name="Murphy C."/>
            <person name="Neiman D."/>
            <person name="Pearson M."/>
            <person name="Priest M."/>
            <person name="Roberts A."/>
            <person name="Saif S."/>
            <person name="Shea T."/>
            <person name="Sisk P."/>
            <person name="Sykes S."/>
            <person name="Wortman J."/>
            <person name="Nusbaum C."/>
            <person name="Birren B."/>
        </authorList>
    </citation>
    <scope>NUCLEOTIDE SEQUENCE [LARGE SCALE GENOMIC DNA]</scope>
    <source>
        <strain evidence="5">PRA339</strain>
    </source>
</reference>
<evidence type="ECO:0000313" key="5">
    <source>
        <dbReference type="Proteomes" id="UP000030655"/>
    </source>
</evidence>
<dbReference type="HOGENOM" id="CLU_005281_3_0_1"/>
<dbReference type="Gene3D" id="3.30.2350.20">
    <property type="entry name" value="TruD, catalytic domain"/>
    <property type="match status" value="2"/>
</dbReference>
<evidence type="ECO:0000313" key="4">
    <source>
        <dbReference type="EMBL" id="KCZ80407.1"/>
    </source>
</evidence>
<dbReference type="AlphaFoldDB" id="A0A059EZW5"/>